<dbReference type="PROSITE" id="PS50885">
    <property type="entry name" value="HAMP"/>
    <property type="match status" value="1"/>
</dbReference>
<proteinExistence type="predicted"/>
<dbReference type="InterPro" id="IPR004358">
    <property type="entry name" value="Sig_transdc_His_kin-like_C"/>
</dbReference>
<comment type="subcellular location">
    <subcellularLocation>
        <location evidence="2">Membrane</location>
    </subcellularLocation>
</comment>
<evidence type="ECO:0000256" key="8">
    <source>
        <dbReference type="SAM" id="Coils"/>
    </source>
</evidence>
<dbReference type="SMART" id="SM00304">
    <property type="entry name" value="HAMP"/>
    <property type="match status" value="1"/>
</dbReference>
<keyword evidence="8" id="KW-0175">Coiled coil</keyword>
<keyword evidence="7" id="KW-0902">Two-component regulatory system</keyword>
<evidence type="ECO:0000256" key="1">
    <source>
        <dbReference type="ARBA" id="ARBA00000085"/>
    </source>
</evidence>
<keyword evidence="5" id="KW-0808">Transferase</keyword>
<dbReference type="Pfam" id="PF02518">
    <property type="entry name" value="HATPase_c"/>
    <property type="match status" value="1"/>
</dbReference>
<evidence type="ECO:0000256" key="3">
    <source>
        <dbReference type="ARBA" id="ARBA00012438"/>
    </source>
</evidence>
<evidence type="ECO:0000313" key="12">
    <source>
        <dbReference type="EMBL" id="SMO55126.1"/>
    </source>
</evidence>
<dbReference type="PANTHER" id="PTHR43711:SF31">
    <property type="entry name" value="HISTIDINE KINASE"/>
    <property type="match status" value="1"/>
</dbReference>
<dbReference type="Gene3D" id="3.30.450.20">
    <property type="entry name" value="PAS domain"/>
    <property type="match status" value="1"/>
</dbReference>
<dbReference type="InterPro" id="IPR050736">
    <property type="entry name" value="Sensor_HK_Regulatory"/>
</dbReference>
<dbReference type="PANTHER" id="PTHR43711">
    <property type="entry name" value="TWO-COMPONENT HISTIDINE KINASE"/>
    <property type="match status" value="1"/>
</dbReference>
<evidence type="ECO:0000256" key="4">
    <source>
        <dbReference type="ARBA" id="ARBA00022553"/>
    </source>
</evidence>
<evidence type="ECO:0000256" key="2">
    <source>
        <dbReference type="ARBA" id="ARBA00004370"/>
    </source>
</evidence>
<keyword evidence="13" id="KW-1185">Reference proteome</keyword>
<dbReference type="CDD" id="cd06225">
    <property type="entry name" value="HAMP"/>
    <property type="match status" value="1"/>
</dbReference>
<evidence type="ECO:0000256" key="9">
    <source>
        <dbReference type="SAM" id="Phobius"/>
    </source>
</evidence>
<dbReference type="GO" id="GO:0016020">
    <property type="term" value="C:membrane"/>
    <property type="evidence" value="ECO:0007669"/>
    <property type="project" value="UniProtKB-SubCell"/>
</dbReference>
<evidence type="ECO:0000313" key="13">
    <source>
        <dbReference type="Proteomes" id="UP000319040"/>
    </source>
</evidence>
<evidence type="ECO:0000259" key="10">
    <source>
        <dbReference type="PROSITE" id="PS50109"/>
    </source>
</evidence>
<name>A0A521C6Q9_SACCC</name>
<feature type="coiled-coil region" evidence="8">
    <location>
        <begin position="378"/>
        <end position="412"/>
    </location>
</feature>
<dbReference type="CDD" id="cd00082">
    <property type="entry name" value="HisKA"/>
    <property type="match status" value="1"/>
</dbReference>
<dbReference type="SUPFAM" id="SSF47384">
    <property type="entry name" value="Homodimeric domain of signal transducing histidine kinase"/>
    <property type="match status" value="1"/>
</dbReference>
<dbReference type="Gene3D" id="1.10.287.130">
    <property type="match status" value="1"/>
</dbReference>
<dbReference type="InterPro" id="IPR005467">
    <property type="entry name" value="His_kinase_dom"/>
</dbReference>
<dbReference type="InterPro" id="IPR003594">
    <property type="entry name" value="HATPase_dom"/>
</dbReference>
<dbReference type="Gene3D" id="3.30.565.10">
    <property type="entry name" value="Histidine kinase-like ATPase, C-terminal domain"/>
    <property type="match status" value="1"/>
</dbReference>
<dbReference type="Pfam" id="PF00672">
    <property type="entry name" value="HAMP"/>
    <property type="match status" value="1"/>
</dbReference>
<keyword evidence="4" id="KW-0597">Phosphoprotein</keyword>
<dbReference type="PRINTS" id="PR00344">
    <property type="entry name" value="BCTRLSENSOR"/>
</dbReference>
<dbReference type="PROSITE" id="PS50109">
    <property type="entry name" value="HIS_KIN"/>
    <property type="match status" value="1"/>
</dbReference>
<dbReference type="InterPro" id="IPR003660">
    <property type="entry name" value="HAMP_dom"/>
</dbReference>
<reference evidence="12 13" key="1">
    <citation type="submission" date="2017-05" db="EMBL/GenBank/DDBJ databases">
        <authorList>
            <person name="Varghese N."/>
            <person name="Submissions S."/>
        </authorList>
    </citation>
    <scope>NUCLEOTIDE SEQUENCE [LARGE SCALE GENOMIC DNA]</scope>
    <source>
        <strain evidence="12 13">DSM 27040</strain>
    </source>
</reference>
<dbReference type="Proteomes" id="UP000319040">
    <property type="component" value="Unassembled WGS sequence"/>
</dbReference>
<comment type="catalytic activity">
    <reaction evidence="1">
        <text>ATP + protein L-histidine = ADP + protein N-phospho-L-histidine.</text>
        <dbReference type="EC" id="2.7.13.3"/>
    </reaction>
</comment>
<dbReference type="Gene3D" id="1.10.8.500">
    <property type="entry name" value="HAMP domain in histidine kinase"/>
    <property type="match status" value="1"/>
</dbReference>
<dbReference type="SMART" id="SM00387">
    <property type="entry name" value="HATPase_c"/>
    <property type="match status" value="1"/>
</dbReference>
<feature type="domain" description="Histidine kinase" evidence="10">
    <location>
        <begin position="419"/>
        <end position="636"/>
    </location>
</feature>
<evidence type="ECO:0000256" key="6">
    <source>
        <dbReference type="ARBA" id="ARBA00022777"/>
    </source>
</evidence>
<dbReference type="InterPro" id="IPR036097">
    <property type="entry name" value="HisK_dim/P_sf"/>
</dbReference>
<dbReference type="InterPro" id="IPR003661">
    <property type="entry name" value="HisK_dim/P_dom"/>
</dbReference>
<dbReference type="AlphaFoldDB" id="A0A521C6Q9"/>
<dbReference type="Pfam" id="PF00512">
    <property type="entry name" value="HisKA"/>
    <property type="match status" value="1"/>
</dbReference>
<sequence length="640" mass="73357">MSITKIVNYRFKSINNLMFIKISVFVLFIVCLLGVFHYFAVKKALINEIRGKQLITDLKASQSSLQSILEKSIITAELLASDSTIIQWFIEDEKDEELRNQILSKLDWIKKVQSFAMVSIVNKSTNHYWKDNNQLFDSISDSDPDDRWFFKFIKEKEKIAFHLDFTENLGKTLLFINVMIGDITEPVGVASVAFDPSILISEFEQYKFSPNSKIWLINQEGIIKLSENRNEYNKSIYNFLPDEKGEYFLNRQSLHLLPEIKFNGESYEVAVMPLGKTKHTIIMLVPHKDLVTVLKVIKSNTIWLGLFFLLLTIFLSYSLAKNLTVPITRIGWLTNRLAKGNLDQPIDDSLTQRNDEIGDLSRSVKSMQIQLSKTIESLKFANERLADDKINLTKLNAELEQAIVKVSKSERLTKSFLSNISHEIRTPMNCIIGFSQVLELEDHSREFQLKYIKQIINGGHELLEIINHLVHMSKIESEFLQPQIVAIDINKFFGELYSSFYDRVEKRGLKLSHIPLATNFTEQIHTDPLLLKQVFNELLNNAIKNTDKGEVKYGCEVANDTIKFYVSDTGRGIPDHQKQIIFEPFVKIHNDQTLANSGVGLGLSISKKIMGAFGGDIWVETLSNETVFIFSLPYECKGIK</sequence>
<dbReference type="GO" id="GO:0000155">
    <property type="term" value="F:phosphorelay sensor kinase activity"/>
    <property type="evidence" value="ECO:0007669"/>
    <property type="project" value="InterPro"/>
</dbReference>
<gene>
    <name evidence="12" type="ORF">SAMN06265379_102425</name>
</gene>
<protein>
    <recommendedName>
        <fullName evidence="3">histidine kinase</fullName>
        <ecNumber evidence="3">2.7.13.3</ecNumber>
    </recommendedName>
</protein>
<dbReference type="SUPFAM" id="SSF55874">
    <property type="entry name" value="ATPase domain of HSP90 chaperone/DNA topoisomerase II/histidine kinase"/>
    <property type="match status" value="1"/>
</dbReference>
<dbReference type="OrthoDB" id="1113948at2"/>
<keyword evidence="6 12" id="KW-0418">Kinase</keyword>
<evidence type="ECO:0000256" key="7">
    <source>
        <dbReference type="ARBA" id="ARBA00023012"/>
    </source>
</evidence>
<keyword evidence="9" id="KW-1133">Transmembrane helix</keyword>
<feature type="domain" description="HAMP" evidence="11">
    <location>
        <begin position="321"/>
        <end position="376"/>
    </location>
</feature>
<dbReference type="EMBL" id="FXTB01000002">
    <property type="protein sequence ID" value="SMO55126.1"/>
    <property type="molecule type" value="Genomic_DNA"/>
</dbReference>
<accession>A0A521C6Q9</accession>
<dbReference type="EC" id="2.7.13.3" evidence="3"/>
<dbReference type="InterPro" id="IPR036890">
    <property type="entry name" value="HATPase_C_sf"/>
</dbReference>
<evidence type="ECO:0000259" key="11">
    <source>
        <dbReference type="PROSITE" id="PS50885"/>
    </source>
</evidence>
<keyword evidence="9" id="KW-0812">Transmembrane</keyword>
<dbReference type="SMART" id="SM00388">
    <property type="entry name" value="HisKA"/>
    <property type="match status" value="1"/>
</dbReference>
<feature type="transmembrane region" description="Helical" evidence="9">
    <location>
        <begin position="18"/>
        <end position="40"/>
    </location>
</feature>
<organism evidence="12 13">
    <name type="scientific">Saccharicrinis carchari</name>
    <dbReference type="NCBI Taxonomy" id="1168039"/>
    <lineage>
        <taxon>Bacteria</taxon>
        <taxon>Pseudomonadati</taxon>
        <taxon>Bacteroidota</taxon>
        <taxon>Bacteroidia</taxon>
        <taxon>Marinilabiliales</taxon>
        <taxon>Marinilabiliaceae</taxon>
        <taxon>Saccharicrinis</taxon>
    </lineage>
</organism>
<keyword evidence="9" id="KW-0472">Membrane</keyword>
<dbReference type="SUPFAM" id="SSF158472">
    <property type="entry name" value="HAMP domain-like"/>
    <property type="match status" value="1"/>
</dbReference>
<evidence type="ECO:0000256" key="5">
    <source>
        <dbReference type="ARBA" id="ARBA00022679"/>
    </source>
</evidence>